<sequence>MSIYIESIDAFNINEVKNLKIAKKQVNFIETITDCLKEAKKSSQWHPVAIYKDDYVVGFAMYGCFGENKETWIDRILIDEQHQRKGFGRAAMKLLINLVLNKYNIKIIYLSIVKENDIARTLYEELGFHYTFIDDLNGELIFRYKQHQGF</sequence>
<gene>
    <name evidence="2" type="ORF">M4L21_15390</name>
</gene>
<proteinExistence type="predicted"/>
<dbReference type="Proteomes" id="UP001152302">
    <property type="component" value="Unassembled WGS sequence"/>
</dbReference>
<reference evidence="2" key="1">
    <citation type="submission" date="2022-05" db="EMBL/GenBank/DDBJ databases">
        <title>Comparative genomics of Staphylococcus equorum isolates.</title>
        <authorList>
            <person name="Luelf R.H."/>
        </authorList>
    </citation>
    <scope>NUCLEOTIDE SEQUENCE</scope>
    <source>
        <strain evidence="2">TMW 2.2343</strain>
    </source>
</reference>
<dbReference type="SUPFAM" id="SSF55729">
    <property type="entry name" value="Acyl-CoA N-acyltransferases (Nat)"/>
    <property type="match status" value="1"/>
</dbReference>
<dbReference type="InterPro" id="IPR000182">
    <property type="entry name" value="GNAT_dom"/>
</dbReference>
<accession>A0A9X4R2Z5</accession>
<dbReference type="Pfam" id="PF00583">
    <property type="entry name" value="Acetyltransf_1"/>
    <property type="match status" value="1"/>
</dbReference>
<dbReference type="PROSITE" id="PS51186">
    <property type="entry name" value="GNAT"/>
    <property type="match status" value="1"/>
</dbReference>
<dbReference type="CDD" id="cd04301">
    <property type="entry name" value="NAT_SF"/>
    <property type="match status" value="1"/>
</dbReference>
<comment type="caution">
    <text evidence="2">The sequence shown here is derived from an EMBL/GenBank/DDBJ whole genome shotgun (WGS) entry which is preliminary data.</text>
</comment>
<name>A0A9X4R2Z5_9STAP</name>
<organism evidence="2 3">
    <name type="scientific">Staphylococcus equorum</name>
    <dbReference type="NCBI Taxonomy" id="246432"/>
    <lineage>
        <taxon>Bacteria</taxon>
        <taxon>Bacillati</taxon>
        <taxon>Bacillota</taxon>
        <taxon>Bacilli</taxon>
        <taxon>Bacillales</taxon>
        <taxon>Staphylococcaceae</taxon>
        <taxon>Staphylococcus</taxon>
    </lineage>
</organism>
<evidence type="ECO:0000313" key="2">
    <source>
        <dbReference type="EMBL" id="MDG0860681.1"/>
    </source>
</evidence>
<dbReference type="EMBL" id="JAMBPX010000016">
    <property type="protein sequence ID" value="MDG0860681.1"/>
    <property type="molecule type" value="Genomic_DNA"/>
</dbReference>
<evidence type="ECO:0000313" key="3">
    <source>
        <dbReference type="Proteomes" id="UP001152302"/>
    </source>
</evidence>
<dbReference type="PANTHER" id="PTHR43415">
    <property type="entry name" value="SPERMIDINE N(1)-ACETYLTRANSFERASE"/>
    <property type="match status" value="1"/>
</dbReference>
<dbReference type="GO" id="GO:0016747">
    <property type="term" value="F:acyltransferase activity, transferring groups other than amino-acyl groups"/>
    <property type="evidence" value="ECO:0007669"/>
    <property type="project" value="InterPro"/>
</dbReference>
<evidence type="ECO:0000259" key="1">
    <source>
        <dbReference type="PROSITE" id="PS51186"/>
    </source>
</evidence>
<protein>
    <submittedName>
        <fullName evidence="2">GNAT family N-acetyltransferase</fullName>
    </submittedName>
</protein>
<feature type="domain" description="N-acetyltransferase" evidence="1">
    <location>
        <begin position="3"/>
        <end position="147"/>
    </location>
</feature>
<dbReference type="InterPro" id="IPR016181">
    <property type="entry name" value="Acyl_CoA_acyltransferase"/>
</dbReference>
<dbReference type="InterPro" id="IPR027455">
    <property type="entry name" value="Sper_AcTfrase_N"/>
</dbReference>
<dbReference type="AlphaFoldDB" id="A0A9X4R2Z5"/>
<dbReference type="Gene3D" id="3.40.630.30">
    <property type="match status" value="1"/>
</dbReference>
<dbReference type="PANTHER" id="PTHR43415:SF3">
    <property type="entry name" value="GNAT-FAMILY ACETYLTRANSFERASE"/>
    <property type="match status" value="1"/>
</dbReference>
<dbReference type="Gene3D" id="1.10.287.900">
    <property type="entry name" value="The crystal structure of the spermine/spermidine acetyltransferase from enterococcus faecali"/>
    <property type="match status" value="1"/>
</dbReference>
<dbReference type="RefSeq" id="WP_277582423.1">
    <property type="nucleotide sequence ID" value="NZ_JAMBPV010000015.1"/>
</dbReference>